<gene>
    <name evidence="2" type="ORF">GCM10022377_20420</name>
</gene>
<comment type="caution">
    <text evidence="2">The sequence shown here is derived from an EMBL/GenBank/DDBJ whole genome shotgun (WGS) entry which is preliminary data.</text>
</comment>
<keyword evidence="3" id="KW-1185">Reference proteome</keyword>
<dbReference type="Gene3D" id="3.50.50.60">
    <property type="entry name" value="FAD/NAD(P)-binding domain"/>
    <property type="match status" value="1"/>
</dbReference>
<evidence type="ECO:0000313" key="3">
    <source>
        <dbReference type="Proteomes" id="UP001501536"/>
    </source>
</evidence>
<dbReference type="PANTHER" id="PTHR10668:SF105">
    <property type="entry name" value="DEHYDROGENASE-RELATED"/>
    <property type="match status" value="1"/>
</dbReference>
<sequence>MRPEAGTTPGSADRPDPAGSSAAGSGPAAGLDAAVVGSGPNGLAAAVTLARAGARVTVYEAAAAIGGAARTAEREVSGVGRVRYDVGSAVHPTALVSEFFDGIGLADRVGFARPELSYAHPLPGDRTAGLAWRDPERTLTGLAGAAPAEADAYRRAVLPLARRSADLARLLLHPVLPLPDLGPRGRGTATAARLVLSSAALAVPPLHGALVRRAPVVAAMLAGLRGHLPGGGTGPGAQGAALFLAALAHGEGWAIPLGGSGAITQALGRVLAESGGRIELGRRVADRQELPEPLVLFDTSPETLAAAVPGLPPAVERRLRNRRRGPGAAVVHFVTGGPVPWSDPRLGAAGTLHLGGDAARIAASERASRRRFPAENPYVLLSQPSAFDPGRAPAGHHVLWTYTHVPPNTSPDTVRTAVQAQMERHAPGFGATVLDAWVEGPAALEAGNANLVGGDIAGGAVDTRGLLLRPGFGLRSSLGGAPWRSPAPGVYLCSAFTPPGPAVHGMAGHLAARRALADSGLLRRADL</sequence>
<name>A0ABP7DQH0_9MICC</name>
<feature type="compositionally biased region" description="Low complexity" evidence="1">
    <location>
        <begin position="17"/>
        <end position="29"/>
    </location>
</feature>
<evidence type="ECO:0000313" key="2">
    <source>
        <dbReference type="EMBL" id="GAA3706581.1"/>
    </source>
</evidence>
<evidence type="ECO:0000256" key="1">
    <source>
        <dbReference type="SAM" id="MobiDB-lite"/>
    </source>
</evidence>
<dbReference type="InterPro" id="IPR036188">
    <property type="entry name" value="FAD/NAD-bd_sf"/>
</dbReference>
<dbReference type="Pfam" id="PF13450">
    <property type="entry name" value="NAD_binding_8"/>
    <property type="match status" value="1"/>
</dbReference>
<proteinExistence type="predicted"/>
<dbReference type="RefSeq" id="WP_344883921.1">
    <property type="nucleotide sequence ID" value="NZ_BAABCJ010000005.1"/>
</dbReference>
<accession>A0ABP7DQH0</accession>
<reference evidence="3" key="1">
    <citation type="journal article" date="2019" name="Int. J. Syst. Evol. Microbiol.">
        <title>The Global Catalogue of Microorganisms (GCM) 10K type strain sequencing project: providing services to taxonomists for standard genome sequencing and annotation.</title>
        <authorList>
            <consortium name="The Broad Institute Genomics Platform"/>
            <consortium name="The Broad Institute Genome Sequencing Center for Infectious Disease"/>
            <person name="Wu L."/>
            <person name="Ma J."/>
        </authorList>
    </citation>
    <scope>NUCLEOTIDE SEQUENCE [LARGE SCALE GENOMIC DNA]</scope>
    <source>
        <strain evidence="3">JCM 16961</strain>
    </source>
</reference>
<dbReference type="SUPFAM" id="SSF51905">
    <property type="entry name" value="FAD/NAD(P)-binding domain"/>
    <property type="match status" value="1"/>
</dbReference>
<dbReference type="Proteomes" id="UP001501536">
    <property type="component" value="Unassembled WGS sequence"/>
</dbReference>
<feature type="region of interest" description="Disordered" evidence="1">
    <location>
        <begin position="1"/>
        <end position="29"/>
    </location>
</feature>
<dbReference type="EMBL" id="BAABCJ010000005">
    <property type="protein sequence ID" value="GAA3706581.1"/>
    <property type="molecule type" value="Genomic_DNA"/>
</dbReference>
<dbReference type="PANTHER" id="PTHR10668">
    <property type="entry name" value="PHYTOENE DEHYDROGENASE"/>
    <property type="match status" value="1"/>
</dbReference>
<organism evidence="2 3">
    <name type="scientific">Zhihengliuella alba</name>
    <dbReference type="NCBI Taxonomy" id="547018"/>
    <lineage>
        <taxon>Bacteria</taxon>
        <taxon>Bacillati</taxon>
        <taxon>Actinomycetota</taxon>
        <taxon>Actinomycetes</taxon>
        <taxon>Micrococcales</taxon>
        <taxon>Micrococcaceae</taxon>
        <taxon>Zhihengliuella</taxon>
    </lineage>
</organism>
<protein>
    <submittedName>
        <fullName evidence="2">NAD(P)/FAD-dependent oxidoreductase</fullName>
    </submittedName>
</protein>
<dbReference type="PRINTS" id="PR00419">
    <property type="entry name" value="ADXRDTASE"/>
</dbReference>